<accession>A0A7S4V3V8</accession>
<organism evidence="1">
    <name type="scientific">Alexandrium monilatum</name>
    <dbReference type="NCBI Taxonomy" id="311494"/>
    <lineage>
        <taxon>Eukaryota</taxon>
        <taxon>Sar</taxon>
        <taxon>Alveolata</taxon>
        <taxon>Dinophyceae</taxon>
        <taxon>Gonyaulacales</taxon>
        <taxon>Pyrocystaceae</taxon>
        <taxon>Alexandrium</taxon>
    </lineage>
</organism>
<gene>
    <name evidence="1" type="ORF">AMON00008_LOCUS14639</name>
</gene>
<protein>
    <submittedName>
        <fullName evidence="1">Uncharacterized protein</fullName>
    </submittedName>
</protein>
<reference evidence="1" key="1">
    <citation type="submission" date="2021-01" db="EMBL/GenBank/DDBJ databases">
        <authorList>
            <person name="Corre E."/>
            <person name="Pelletier E."/>
            <person name="Niang G."/>
            <person name="Scheremetjew M."/>
            <person name="Finn R."/>
            <person name="Kale V."/>
            <person name="Holt S."/>
            <person name="Cochrane G."/>
            <person name="Meng A."/>
            <person name="Brown T."/>
            <person name="Cohen L."/>
        </authorList>
    </citation>
    <scope>NUCLEOTIDE SEQUENCE</scope>
    <source>
        <strain evidence="1">CCMP3105</strain>
    </source>
</reference>
<name>A0A7S4V3V8_9DINO</name>
<proteinExistence type="predicted"/>
<sequence>MAEAALRTLCDARRLGDLPELGLDLRVMKYHTGIHPAAAVPGAGDCQYWIDTMVPDGVGGLLIKFVHSYKLNWEKEYRSFPYVHRLCDGKWDSPEDGLALFEKAKAEASPEVRLLCSLSAGQGGGREVGIDVGSTRLGQVFNYDTEEGAEAPPEFLLHHQGKVTDDDLQAEERVFLLGQLYERWQQAGLTTGDVFAKVDIYELIGDLIRHRQGHEGKQEDS</sequence>
<evidence type="ECO:0000313" key="1">
    <source>
        <dbReference type="EMBL" id="CAE4575020.1"/>
    </source>
</evidence>
<dbReference type="AlphaFoldDB" id="A0A7S4V3V8"/>
<dbReference type="EMBL" id="HBNR01021945">
    <property type="protein sequence ID" value="CAE4575020.1"/>
    <property type="molecule type" value="Transcribed_RNA"/>
</dbReference>